<comment type="caution">
    <text evidence="2">The sequence shown here is derived from an EMBL/GenBank/DDBJ whole genome shotgun (WGS) entry which is preliminary data.</text>
</comment>
<dbReference type="Gene3D" id="3.40.630.30">
    <property type="match status" value="1"/>
</dbReference>
<dbReference type="SUPFAM" id="SSF55729">
    <property type="entry name" value="Acyl-CoA N-acyltransferases (Nat)"/>
    <property type="match status" value="1"/>
</dbReference>
<dbReference type="PROSITE" id="PS51186">
    <property type="entry name" value="GNAT"/>
    <property type="match status" value="1"/>
</dbReference>
<sequence length="167" mass="19629">MDNKEISFIPVEKSELEKFTNDMVDSFAVSVHENHMPDSLIPPRSSIQESFDDPHSELYHICLNDEKIGGVILVIDNETNHNHLDLLFLYSGRDNRGLGYSIWKSIEAKYPNTKIWETATPYFEKRNINFYINKCGFHAVEFLNKYHKDPNHPNDEDEFFIFQKVMK</sequence>
<keyword evidence="3" id="KW-1185">Reference proteome</keyword>
<proteinExistence type="predicted"/>
<protein>
    <recommendedName>
        <fullName evidence="1">N-acetyltransferase domain-containing protein</fullName>
    </recommendedName>
</protein>
<evidence type="ECO:0000259" key="1">
    <source>
        <dbReference type="PROSITE" id="PS51186"/>
    </source>
</evidence>
<accession>A0ABR2JY98</accession>
<evidence type="ECO:0000313" key="2">
    <source>
        <dbReference type="EMBL" id="KAK8883603.1"/>
    </source>
</evidence>
<dbReference type="Proteomes" id="UP001470230">
    <property type="component" value="Unassembled WGS sequence"/>
</dbReference>
<reference evidence="2 3" key="1">
    <citation type="submission" date="2024-04" db="EMBL/GenBank/DDBJ databases">
        <title>Tritrichomonas musculus Genome.</title>
        <authorList>
            <person name="Alves-Ferreira E."/>
            <person name="Grigg M."/>
            <person name="Lorenzi H."/>
            <person name="Galac M."/>
        </authorList>
    </citation>
    <scope>NUCLEOTIDE SEQUENCE [LARGE SCALE GENOMIC DNA]</scope>
    <source>
        <strain evidence="2 3">EAF2021</strain>
    </source>
</reference>
<dbReference type="Pfam" id="PF00583">
    <property type="entry name" value="Acetyltransf_1"/>
    <property type="match status" value="1"/>
</dbReference>
<dbReference type="InterPro" id="IPR016181">
    <property type="entry name" value="Acyl_CoA_acyltransferase"/>
</dbReference>
<dbReference type="EMBL" id="JAPFFF010000008">
    <property type="protein sequence ID" value="KAK8883603.1"/>
    <property type="molecule type" value="Genomic_DNA"/>
</dbReference>
<gene>
    <name evidence="2" type="ORF">M9Y10_042697</name>
</gene>
<name>A0ABR2JY98_9EUKA</name>
<dbReference type="InterPro" id="IPR000182">
    <property type="entry name" value="GNAT_dom"/>
</dbReference>
<evidence type="ECO:0000313" key="3">
    <source>
        <dbReference type="Proteomes" id="UP001470230"/>
    </source>
</evidence>
<feature type="domain" description="N-acetyltransferase" evidence="1">
    <location>
        <begin position="6"/>
        <end position="167"/>
    </location>
</feature>
<organism evidence="2 3">
    <name type="scientific">Tritrichomonas musculus</name>
    <dbReference type="NCBI Taxonomy" id="1915356"/>
    <lineage>
        <taxon>Eukaryota</taxon>
        <taxon>Metamonada</taxon>
        <taxon>Parabasalia</taxon>
        <taxon>Tritrichomonadida</taxon>
        <taxon>Tritrichomonadidae</taxon>
        <taxon>Tritrichomonas</taxon>
    </lineage>
</organism>